<dbReference type="Pfam" id="PF05979">
    <property type="entry name" value="DUF896"/>
    <property type="match status" value="1"/>
</dbReference>
<proteinExistence type="inferred from homology"/>
<dbReference type="GO" id="GO:0005737">
    <property type="term" value="C:cytoplasm"/>
    <property type="evidence" value="ECO:0007669"/>
    <property type="project" value="UniProtKB-SubCell"/>
</dbReference>
<evidence type="ECO:0000256" key="3">
    <source>
        <dbReference type="SAM" id="MobiDB-lite"/>
    </source>
</evidence>
<dbReference type="OrthoDB" id="390105at2"/>
<dbReference type="STRING" id="2756.BFR44_02050"/>
<evidence type="ECO:0000256" key="2">
    <source>
        <dbReference type="HAMAP-Rule" id="MF_01103"/>
    </source>
</evidence>
<reference evidence="7" key="3">
    <citation type="submission" date="2018-04" db="EMBL/GenBank/DDBJ databases">
        <authorList>
            <person name="Illikoud N."/>
        </authorList>
    </citation>
    <scope>NUCLEOTIDE SEQUENCE [LARGE SCALE GENOMIC DNA]</scope>
</reference>
<dbReference type="Proteomes" id="UP000270190">
    <property type="component" value="Unassembled WGS sequence"/>
</dbReference>
<dbReference type="AlphaFoldDB" id="A0A1D2LT98"/>
<comment type="similarity">
    <text evidence="2">Belongs to the UPF0291 family.</text>
</comment>
<keyword evidence="6" id="KW-1185">Reference proteome</keyword>
<evidence type="ECO:0000313" key="7">
    <source>
        <dbReference type="Proteomes" id="UP000270190"/>
    </source>
</evidence>
<evidence type="ECO:0000313" key="4">
    <source>
        <dbReference type="EMBL" id="ATF25166.1"/>
    </source>
</evidence>
<organism evidence="4 6">
    <name type="scientific">Brochothrix thermosphacta</name>
    <name type="common">Microbacterium thermosphactum</name>
    <dbReference type="NCBI Taxonomy" id="2756"/>
    <lineage>
        <taxon>Bacteria</taxon>
        <taxon>Bacillati</taxon>
        <taxon>Bacillota</taxon>
        <taxon>Bacilli</taxon>
        <taxon>Bacillales</taxon>
        <taxon>Listeriaceae</taxon>
        <taxon>Brochothrix</taxon>
    </lineage>
</organism>
<evidence type="ECO:0000313" key="6">
    <source>
        <dbReference type="Proteomes" id="UP000243591"/>
    </source>
</evidence>
<feature type="region of interest" description="Disordered" evidence="3">
    <location>
        <begin position="62"/>
        <end position="86"/>
    </location>
</feature>
<protein>
    <recommendedName>
        <fullName evidence="2">UPF0291 protein BTBSAS_100005</fullName>
    </recommendedName>
</protein>
<dbReference type="Proteomes" id="UP000243591">
    <property type="component" value="Chromosome"/>
</dbReference>
<dbReference type="PANTHER" id="PTHR37300:SF1">
    <property type="entry name" value="UPF0291 PROTEIN YNZC"/>
    <property type="match status" value="1"/>
</dbReference>
<dbReference type="EMBL" id="CP023483">
    <property type="protein sequence ID" value="ATF25166.1"/>
    <property type="molecule type" value="Genomic_DNA"/>
</dbReference>
<name>A0A1D2LT98_BROTH</name>
<reference evidence="5" key="2">
    <citation type="submission" date="2018-04" db="EMBL/GenBank/DDBJ databases">
        <authorList>
            <person name="Go L.Y."/>
            <person name="Mitchell J.A."/>
        </authorList>
    </citation>
    <scope>NUCLEOTIDE SEQUENCE</scope>
    <source>
        <strain evidence="5">BSAS1 3</strain>
    </source>
</reference>
<gene>
    <name evidence="5" type="ORF">BTBSAS_100005</name>
    <name evidence="4" type="ORF">CNY62_01525</name>
</gene>
<dbReference type="KEGG" id="bths:CNY62_01525"/>
<sequence length="86" mass="9569">MKVDLNRINALAKKKKEEGLTPAETKEQLKLRKAYLGEIRGQVLGTIDGLKILDKEGNDVTPDKLKHANSQKKHAGNILSNKIPRV</sequence>
<evidence type="ECO:0000313" key="5">
    <source>
        <dbReference type="EMBL" id="SPP26536.1"/>
    </source>
</evidence>
<dbReference type="RefSeq" id="WP_029092221.1">
    <property type="nucleotide sequence ID" value="NZ_CBCPHX010000008.1"/>
</dbReference>
<reference evidence="4 6" key="1">
    <citation type="submission" date="2017-09" db="EMBL/GenBank/DDBJ databases">
        <title>Complete Genome Sequences of Two Strains of the Meat Spoilage Bacterium Brochothrix thermosphacta Isolated from Ground Chicken.</title>
        <authorList>
            <person name="Paoli G.C."/>
            <person name="Wijey C."/>
            <person name="Chen C.-Y."/>
            <person name="Nguyen L."/>
            <person name="Yan X."/>
            <person name="Irwin P.L."/>
        </authorList>
    </citation>
    <scope>NUCLEOTIDE SEQUENCE [LARGE SCALE GENOMIC DNA]</scope>
    <source>
        <strain evidence="4 6">BI</strain>
    </source>
</reference>
<accession>A0A1D2LT98</accession>
<dbReference type="Gene3D" id="1.10.287.540">
    <property type="entry name" value="Helix hairpin bin"/>
    <property type="match status" value="1"/>
</dbReference>
<dbReference type="PANTHER" id="PTHR37300">
    <property type="entry name" value="UPF0291 PROTEIN CBO2609/CLC_2481"/>
    <property type="match status" value="1"/>
</dbReference>
<dbReference type="GeneID" id="66538233"/>
<dbReference type="InterPro" id="IPR009242">
    <property type="entry name" value="DUF896"/>
</dbReference>
<comment type="subcellular location">
    <subcellularLocation>
        <location evidence="2">Cytoplasm</location>
    </subcellularLocation>
</comment>
<evidence type="ECO:0000256" key="1">
    <source>
        <dbReference type="ARBA" id="ARBA00022490"/>
    </source>
</evidence>
<dbReference type="HAMAP" id="MF_01103">
    <property type="entry name" value="UPF0291"/>
    <property type="match status" value="1"/>
</dbReference>
<dbReference type="SUPFAM" id="SSF158221">
    <property type="entry name" value="YnzC-like"/>
    <property type="match status" value="1"/>
</dbReference>
<dbReference type="EMBL" id="OUNC01000002">
    <property type="protein sequence ID" value="SPP26536.1"/>
    <property type="molecule type" value="Genomic_DNA"/>
</dbReference>
<keyword evidence="1 2" id="KW-0963">Cytoplasm</keyword>